<dbReference type="PANTHER" id="PTHR47964">
    <property type="entry name" value="ATP-DEPENDENT DNA HELICASE HOMOLOG RECG, CHLOROPLASTIC"/>
    <property type="match status" value="1"/>
</dbReference>
<proteinExistence type="predicted"/>
<dbReference type="PANTHER" id="PTHR47964:SF1">
    <property type="entry name" value="ATP-DEPENDENT DNA HELICASE HOMOLOG RECG, CHLOROPLASTIC"/>
    <property type="match status" value="1"/>
</dbReference>
<evidence type="ECO:0000313" key="13">
    <source>
        <dbReference type="Proteomes" id="UP000178975"/>
    </source>
</evidence>
<evidence type="ECO:0000259" key="11">
    <source>
        <dbReference type="PROSITE" id="PS51194"/>
    </source>
</evidence>
<evidence type="ECO:0000256" key="7">
    <source>
        <dbReference type="ARBA" id="ARBA00023204"/>
    </source>
</evidence>
<evidence type="ECO:0000256" key="6">
    <source>
        <dbReference type="ARBA" id="ARBA00023125"/>
    </source>
</evidence>
<evidence type="ECO:0000313" key="12">
    <source>
        <dbReference type="EMBL" id="OGJ09019.1"/>
    </source>
</evidence>
<evidence type="ECO:0000256" key="8">
    <source>
        <dbReference type="ARBA" id="ARBA00049819"/>
    </source>
</evidence>
<evidence type="ECO:0000256" key="2">
    <source>
        <dbReference type="ARBA" id="ARBA00022763"/>
    </source>
</evidence>
<evidence type="ECO:0000259" key="10">
    <source>
        <dbReference type="PROSITE" id="PS51192"/>
    </source>
</evidence>
<dbReference type="InterPro" id="IPR012340">
    <property type="entry name" value="NA-bd_OB-fold"/>
</dbReference>
<reference evidence="12 13" key="1">
    <citation type="journal article" date="2016" name="Nat. Commun.">
        <title>Thousands of microbial genomes shed light on interconnected biogeochemical processes in an aquifer system.</title>
        <authorList>
            <person name="Anantharaman K."/>
            <person name="Brown C.T."/>
            <person name="Hug L.A."/>
            <person name="Sharon I."/>
            <person name="Castelle C.J."/>
            <person name="Probst A.J."/>
            <person name="Thomas B.C."/>
            <person name="Singh A."/>
            <person name="Wilkins M.J."/>
            <person name="Karaoz U."/>
            <person name="Brodie E.L."/>
            <person name="Williams K.H."/>
            <person name="Hubbard S.S."/>
            <person name="Banfield J.F."/>
        </authorList>
    </citation>
    <scope>NUCLEOTIDE SEQUENCE [LARGE SCALE GENOMIC DNA]</scope>
</reference>
<evidence type="ECO:0000256" key="9">
    <source>
        <dbReference type="SAM" id="MobiDB-lite"/>
    </source>
</evidence>
<keyword evidence="6" id="KW-0238">DNA-binding</keyword>
<dbReference type="GO" id="GO:0006281">
    <property type="term" value="P:DNA repair"/>
    <property type="evidence" value="ECO:0007669"/>
    <property type="project" value="UniProtKB-KW"/>
</dbReference>
<accession>A0A1F6YRL2</accession>
<dbReference type="GO" id="GO:0005524">
    <property type="term" value="F:ATP binding"/>
    <property type="evidence" value="ECO:0007669"/>
    <property type="project" value="UniProtKB-KW"/>
</dbReference>
<dbReference type="AlphaFoldDB" id="A0A1F6YRL2"/>
<dbReference type="Pfam" id="PF17191">
    <property type="entry name" value="RecG_wedge"/>
    <property type="match status" value="1"/>
</dbReference>
<dbReference type="InterPro" id="IPR045562">
    <property type="entry name" value="RecG_dom3_C"/>
</dbReference>
<dbReference type="PROSITE" id="PS51194">
    <property type="entry name" value="HELICASE_CTER"/>
    <property type="match status" value="1"/>
</dbReference>
<dbReference type="InterPro" id="IPR014001">
    <property type="entry name" value="Helicase_ATP-bd"/>
</dbReference>
<evidence type="ECO:0000256" key="3">
    <source>
        <dbReference type="ARBA" id="ARBA00022801"/>
    </source>
</evidence>
<dbReference type="GO" id="GO:0003678">
    <property type="term" value="F:DNA helicase activity"/>
    <property type="evidence" value="ECO:0007669"/>
    <property type="project" value="TreeGrafter"/>
</dbReference>
<keyword evidence="2" id="KW-0227">DNA damage</keyword>
<dbReference type="SUPFAM" id="SSF50249">
    <property type="entry name" value="Nucleic acid-binding proteins"/>
    <property type="match status" value="1"/>
</dbReference>
<dbReference type="SUPFAM" id="SSF52540">
    <property type="entry name" value="P-loop containing nucleoside triphosphate hydrolases"/>
    <property type="match status" value="2"/>
</dbReference>
<dbReference type="CDD" id="cd04488">
    <property type="entry name" value="RecG_wedge_OBF"/>
    <property type="match status" value="1"/>
</dbReference>
<dbReference type="Pfam" id="PF19833">
    <property type="entry name" value="RecG_dom3_C"/>
    <property type="match status" value="1"/>
</dbReference>
<comment type="caution">
    <text evidence="12">The sequence shown here is derived from an EMBL/GenBank/DDBJ whole genome shotgun (WGS) entry which is preliminary data.</text>
</comment>
<evidence type="ECO:0000256" key="5">
    <source>
        <dbReference type="ARBA" id="ARBA00022840"/>
    </source>
</evidence>
<dbReference type="InterPro" id="IPR033454">
    <property type="entry name" value="RecG_wedge"/>
</dbReference>
<keyword evidence="7" id="KW-0234">DNA repair</keyword>
<dbReference type="Proteomes" id="UP000178975">
    <property type="component" value="Unassembled WGS sequence"/>
</dbReference>
<dbReference type="GO" id="GO:0003677">
    <property type="term" value="F:DNA binding"/>
    <property type="evidence" value="ECO:0007669"/>
    <property type="project" value="UniProtKB-KW"/>
</dbReference>
<protein>
    <recommendedName>
        <fullName evidence="8">Probable DNA 3'-5' helicase RecG</fullName>
    </recommendedName>
</protein>
<dbReference type="Pfam" id="PF00271">
    <property type="entry name" value="Helicase_C"/>
    <property type="match status" value="1"/>
</dbReference>
<keyword evidence="4" id="KW-0347">Helicase</keyword>
<keyword evidence="5" id="KW-0067">ATP-binding</keyword>
<feature type="domain" description="Helicase C-terminal" evidence="11">
    <location>
        <begin position="572"/>
        <end position="724"/>
    </location>
</feature>
<dbReference type="InterPro" id="IPR001650">
    <property type="entry name" value="Helicase_C-like"/>
</dbReference>
<feature type="region of interest" description="Disordered" evidence="9">
    <location>
        <begin position="570"/>
        <end position="593"/>
    </location>
</feature>
<organism evidence="12 13">
    <name type="scientific">Candidatus Nomurabacteria bacterium RIFOXYC2_FULL_36_19</name>
    <dbReference type="NCBI Taxonomy" id="1801806"/>
    <lineage>
        <taxon>Bacteria</taxon>
        <taxon>Candidatus Nomuraibacteriota</taxon>
    </lineage>
</organism>
<keyword evidence="3" id="KW-0378">Hydrolase</keyword>
<dbReference type="EMBL" id="MFWE01000030">
    <property type="protein sequence ID" value="OGJ09019.1"/>
    <property type="molecule type" value="Genomic_DNA"/>
</dbReference>
<dbReference type="SMART" id="SM00487">
    <property type="entry name" value="DEXDc"/>
    <property type="match status" value="1"/>
</dbReference>
<dbReference type="Pfam" id="PF00270">
    <property type="entry name" value="DEAD"/>
    <property type="match status" value="1"/>
</dbReference>
<name>A0A1F6YRL2_9BACT</name>
<feature type="domain" description="Helicase ATP-binding" evidence="10">
    <location>
        <begin position="299"/>
        <end position="497"/>
    </location>
</feature>
<dbReference type="Gene3D" id="2.40.50.140">
    <property type="entry name" value="Nucleic acid-binding proteins"/>
    <property type="match status" value="1"/>
</dbReference>
<dbReference type="SMART" id="SM00490">
    <property type="entry name" value="HELICc"/>
    <property type="match status" value="1"/>
</dbReference>
<dbReference type="InterPro" id="IPR047112">
    <property type="entry name" value="RecG/Mfd"/>
</dbReference>
<evidence type="ECO:0000256" key="1">
    <source>
        <dbReference type="ARBA" id="ARBA00022741"/>
    </source>
</evidence>
<gene>
    <name evidence="12" type="ORF">A2456_03465</name>
</gene>
<sequence length="790" mass="88882">MELHDKLELKFRLDINQKRALNRLKLFFVSDLLFHFPVRYSDISEVKKITDLIPGDMATVYGKVSNLKTKKSFRTKIPMAEGQIEDLSGKIKIIWFNQAYLAKMLHDGDTVKLTGKVTKGKSSIYLANPEFEKMIDMPIDSHDTLFSTANSQGVPLASMPRAPLGAGFSYPIYAETRGITSKWFYHAIEKILRDKTLENIKDYVPDDILKKYNLPKLKTALIWIHKPKNKNDAESARKRFAFEEVFCIQLERQHDKFEYRKNKSFQIKLDEKKAQEFLDRFPFDTTNSQIKSIETILEDMGRNFPMSRLLEGDVGSGKTAVAATASYMTVQQRPNGQSFGNLQVAYMAPTEILATQHFESFIQYFSAKDGSASGGKLPISIGLITGSGCRKFPAKTIGPASLAGVNWTTISRAQLLKWVANGEIPILIGTHALIQKTVKFKNLALVVIDEQHRFGTAQRRKLVRKDNVAPHLLSMTATPIPRTLALTIYGDLDLSLLDEMPAGRKQIITEIITPNKRDETYEKIREELKNGRQLYVICPRIFEAEEEAQAGALAESSFARSLSPDASGALTLGPSACERPRKRNSAQSPKTKVSLEMKAVTTEAKRLKKEVFREYEIGVLHSKMSKEKKEEVMQEFSEGKIHILCATSVVEVGVNVPNATVIIIEGAERFGLAQLHQLRGRVIRSTHQAYCYIFAEAKSEKTIARLKALKTAKNGFELAELDLTLRGAGELGGTKQWGITDLGMEAIKNIKMVEAARTEAIRLIESDPELSKYPLLKQKVHSKTKEFHFE</sequence>
<dbReference type="InterPro" id="IPR027417">
    <property type="entry name" value="P-loop_NTPase"/>
</dbReference>
<dbReference type="PROSITE" id="PS51192">
    <property type="entry name" value="HELICASE_ATP_BIND_1"/>
    <property type="match status" value="1"/>
</dbReference>
<dbReference type="InterPro" id="IPR011545">
    <property type="entry name" value="DEAD/DEAH_box_helicase_dom"/>
</dbReference>
<keyword evidence="1" id="KW-0547">Nucleotide-binding</keyword>
<dbReference type="Gene3D" id="3.40.50.300">
    <property type="entry name" value="P-loop containing nucleotide triphosphate hydrolases"/>
    <property type="match status" value="2"/>
</dbReference>
<dbReference type="GO" id="GO:0016787">
    <property type="term" value="F:hydrolase activity"/>
    <property type="evidence" value="ECO:0007669"/>
    <property type="project" value="UniProtKB-KW"/>
</dbReference>
<evidence type="ECO:0000256" key="4">
    <source>
        <dbReference type="ARBA" id="ARBA00022806"/>
    </source>
</evidence>